<organism evidence="3">
    <name type="scientific">Rosellinia necatrix</name>
    <name type="common">White root-rot fungus</name>
    <dbReference type="NCBI Taxonomy" id="77044"/>
    <lineage>
        <taxon>Eukaryota</taxon>
        <taxon>Fungi</taxon>
        <taxon>Dikarya</taxon>
        <taxon>Ascomycota</taxon>
        <taxon>Pezizomycotina</taxon>
        <taxon>Sordariomycetes</taxon>
        <taxon>Xylariomycetidae</taxon>
        <taxon>Xylariales</taxon>
        <taxon>Xylariaceae</taxon>
        <taxon>Rosellinia</taxon>
    </lineage>
</organism>
<feature type="region of interest" description="Disordered" evidence="1">
    <location>
        <begin position="92"/>
        <end position="142"/>
    </location>
</feature>
<dbReference type="AlphaFoldDB" id="A0A1S7UMD5"/>
<dbReference type="STRING" id="77044.A0A1S7UMD5"/>
<dbReference type="EMBL" id="DF977456">
    <property type="protein sequence ID" value="GAP84506.1"/>
    <property type="molecule type" value="Genomic_DNA"/>
</dbReference>
<evidence type="ECO:0000256" key="2">
    <source>
        <dbReference type="SAM" id="SignalP"/>
    </source>
</evidence>
<evidence type="ECO:0000313" key="4">
    <source>
        <dbReference type="Proteomes" id="UP000054516"/>
    </source>
</evidence>
<gene>
    <name evidence="3" type="ORF">SAMD00023353_1100250</name>
</gene>
<accession>A0A1S7UMD5</accession>
<keyword evidence="4" id="KW-1185">Reference proteome</keyword>
<evidence type="ECO:0000313" key="3">
    <source>
        <dbReference type="EMBL" id="GAP84506.1"/>
    </source>
</evidence>
<evidence type="ECO:0000256" key="1">
    <source>
        <dbReference type="SAM" id="MobiDB-lite"/>
    </source>
</evidence>
<dbReference type="Proteomes" id="UP000054516">
    <property type="component" value="Unassembled WGS sequence"/>
</dbReference>
<keyword evidence="2" id="KW-0732">Signal</keyword>
<feature type="compositionally biased region" description="Polar residues" evidence="1">
    <location>
        <begin position="106"/>
        <end position="120"/>
    </location>
</feature>
<dbReference type="OrthoDB" id="2507140at2759"/>
<sequence>MKATLISVAVLAVSATAQTTSACGAQSIVDACLETTQSYLSQCGTQDFACLCEKYTTIMTCFNNCPNDDRRYATDSQRQLYCANASAFPSTTTTTANTATQTGATESSPANPAATTTFGNSGNGADATSSGGANPSSTTEADAAVAGHPGAMGLMAAFAGVAAAALL</sequence>
<dbReference type="PROSITE" id="PS51257">
    <property type="entry name" value="PROKAR_LIPOPROTEIN"/>
    <property type="match status" value="1"/>
</dbReference>
<feature type="signal peptide" evidence="2">
    <location>
        <begin position="1"/>
        <end position="17"/>
    </location>
</feature>
<dbReference type="OMA" id="YCNAAKA"/>
<feature type="compositionally biased region" description="Polar residues" evidence="1">
    <location>
        <begin position="126"/>
        <end position="140"/>
    </location>
</feature>
<proteinExistence type="predicted"/>
<name>A0A1S7UMD5_ROSNE</name>
<protein>
    <submittedName>
        <fullName evidence="3">Putative GPI anchored serine-threonine rich protein</fullName>
    </submittedName>
</protein>
<feature type="chain" id="PRO_5013137109" evidence="2">
    <location>
        <begin position="18"/>
        <end position="167"/>
    </location>
</feature>
<reference evidence="3" key="1">
    <citation type="submission" date="2016-03" db="EMBL/GenBank/DDBJ databases">
        <title>Draft genome sequence of Rosellinia necatrix.</title>
        <authorList>
            <person name="Kanematsu S."/>
        </authorList>
    </citation>
    <scope>NUCLEOTIDE SEQUENCE [LARGE SCALE GENOMIC DNA]</scope>
    <source>
        <strain evidence="3">W97</strain>
    </source>
</reference>
<feature type="compositionally biased region" description="Low complexity" evidence="1">
    <location>
        <begin position="92"/>
        <end position="105"/>
    </location>
</feature>